<dbReference type="InterPro" id="IPR050196">
    <property type="entry name" value="Cytochrome_P450_Monoox"/>
</dbReference>
<dbReference type="STRING" id="391625.PPSIR1_22451"/>
<reference evidence="8 9" key="1">
    <citation type="submission" date="2007-06" db="EMBL/GenBank/DDBJ databases">
        <authorList>
            <person name="Shimkets L."/>
            <person name="Ferriera S."/>
            <person name="Johnson J."/>
            <person name="Kravitz S."/>
            <person name="Beeson K."/>
            <person name="Sutton G."/>
            <person name="Rogers Y.-H."/>
            <person name="Friedman R."/>
            <person name="Frazier M."/>
            <person name="Venter J.C."/>
        </authorList>
    </citation>
    <scope>NUCLEOTIDE SEQUENCE [LARGE SCALE GENOMIC DNA]</scope>
    <source>
        <strain evidence="8 9">SIR-1</strain>
    </source>
</reference>
<dbReference type="SUPFAM" id="SSF48264">
    <property type="entry name" value="Cytochrome P450"/>
    <property type="match status" value="1"/>
</dbReference>
<dbReference type="InterPro" id="IPR001128">
    <property type="entry name" value="Cyt_P450"/>
</dbReference>
<dbReference type="PRINTS" id="PR00385">
    <property type="entry name" value="P450"/>
</dbReference>
<keyword evidence="5 7" id="KW-0408">Iron</keyword>
<sequence length="527" mass="59146">MTRLTRFFHNYAEDTLHYHREMGDAFERRVGMRTLYLCHPRLVEHVLTTGSANYVKGGAYRVVRDVLGEGVFVSTGELWSRQRRLLAPELSAAHLEHHMPALREDLELLTQSWNDCASSQGALDLEQTLSEFSLRLLGHSLLHTSESDTAKLGVITSSMDAKLEQSTKRLLSGGLLQPWLPTPGNVRARVAEQKMTRVIAGLISQARRNAQERRLRDQRVQALVDSQPPAPGPEDSQTGYAIHRSECRDRTRALLSSAHHRAVRLALRCESPSAWEDAAPSLGKGCPFGFDRPRPSDEDERGHQQSVVERMLGAPDPRTGLEMSDDQLHALYRSLFFTGHATLALTVTWSLLCLLHAPLVENQLVAEVRRVLAGRLPRLEDIPKLTYTRQVVLETLRMFPPIPAVSREAREAESFMGVSVRAGETITIPLYVLHRHPRFWADPERFNPGRFGPDQPAPDPFAYMPFLQGERSCPASSLAVLIAVACLATIVDRFQLRARNPGPLRASAKICLRPDPAPEVLVRWRPR</sequence>
<dbReference type="GO" id="GO:0004497">
    <property type="term" value="F:monooxygenase activity"/>
    <property type="evidence" value="ECO:0007669"/>
    <property type="project" value="UniProtKB-KW"/>
</dbReference>
<name>A6GGG2_9BACT</name>
<dbReference type="Pfam" id="PF00067">
    <property type="entry name" value="p450"/>
    <property type="match status" value="2"/>
</dbReference>
<feature type="binding site" description="axial binding residue" evidence="7">
    <location>
        <position position="473"/>
    </location>
    <ligand>
        <name>heme</name>
        <dbReference type="ChEBI" id="CHEBI:30413"/>
    </ligand>
    <ligandPart>
        <name>Fe</name>
        <dbReference type="ChEBI" id="CHEBI:18248"/>
    </ligandPart>
</feature>
<evidence type="ECO:0000313" key="9">
    <source>
        <dbReference type="Proteomes" id="UP000005801"/>
    </source>
</evidence>
<keyword evidence="2 7" id="KW-0349">Heme</keyword>
<dbReference type="InterPro" id="IPR036396">
    <property type="entry name" value="Cyt_P450_sf"/>
</dbReference>
<gene>
    <name evidence="8" type="ORF">PPSIR1_22451</name>
</gene>
<dbReference type="GO" id="GO:0005506">
    <property type="term" value="F:iron ion binding"/>
    <property type="evidence" value="ECO:0007669"/>
    <property type="project" value="InterPro"/>
</dbReference>
<evidence type="ECO:0000256" key="5">
    <source>
        <dbReference type="ARBA" id="ARBA00023004"/>
    </source>
</evidence>
<dbReference type="GO" id="GO:0020037">
    <property type="term" value="F:heme binding"/>
    <property type="evidence" value="ECO:0007669"/>
    <property type="project" value="InterPro"/>
</dbReference>
<comment type="caution">
    <text evidence="8">The sequence shown here is derived from an EMBL/GenBank/DDBJ whole genome shotgun (WGS) entry which is preliminary data.</text>
</comment>
<accession>A6GGG2</accession>
<dbReference type="PANTHER" id="PTHR24291:SF50">
    <property type="entry name" value="BIFUNCTIONAL ALBAFLAVENONE MONOOXYGENASE_TERPENE SYNTHASE"/>
    <property type="match status" value="1"/>
</dbReference>
<keyword evidence="6" id="KW-0503">Monooxygenase</keyword>
<evidence type="ECO:0000256" key="4">
    <source>
        <dbReference type="ARBA" id="ARBA00023002"/>
    </source>
</evidence>
<keyword evidence="4" id="KW-0560">Oxidoreductase</keyword>
<evidence type="ECO:0000256" key="6">
    <source>
        <dbReference type="ARBA" id="ARBA00023033"/>
    </source>
</evidence>
<keyword evidence="9" id="KW-1185">Reference proteome</keyword>
<evidence type="ECO:0000256" key="7">
    <source>
        <dbReference type="PIRSR" id="PIRSR602401-1"/>
    </source>
</evidence>
<dbReference type="InterPro" id="IPR002401">
    <property type="entry name" value="Cyt_P450_E_grp-I"/>
</dbReference>
<dbReference type="Proteomes" id="UP000005801">
    <property type="component" value="Unassembled WGS sequence"/>
</dbReference>
<dbReference type="RefSeq" id="WP_006975802.1">
    <property type="nucleotide sequence ID" value="NZ_ABCS01000106.1"/>
</dbReference>
<dbReference type="PANTHER" id="PTHR24291">
    <property type="entry name" value="CYTOCHROME P450 FAMILY 4"/>
    <property type="match status" value="1"/>
</dbReference>
<proteinExistence type="inferred from homology"/>
<dbReference type="Gene3D" id="1.10.630.10">
    <property type="entry name" value="Cytochrome P450"/>
    <property type="match status" value="2"/>
</dbReference>
<comment type="cofactor">
    <cofactor evidence="7">
        <name>heme</name>
        <dbReference type="ChEBI" id="CHEBI:30413"/>
    </cofactor>
</comment>
<organism evidence="8 9">
    <name type="scientific">Plesiocystis pacifica SIR-1</name>
    <dbReference type="NCBI Taxonomy" id="391625"/>
    <lineage>
        <taxon>Bacteria</taxon>
        <taxon>Pseudomonadati</taxon>
        <taxon>Myxococcota</taxon>
        <taxon>Polyangia</taxon>
        <taxon>Nannocystales</taxon>
        <taxon>Nannocystaceae</taxon>
        <taxon>Plesiocystis</taxon>
    </lineage>
</organism>
<dbReference type="GO" id="GO:0016705">
    <property type="term" value="F:oxidoreductase activity, acting on paired donors, with incorporation or reduction of molecular oxygen"/>
    <property type="evidence" value="ECO:0007669"/>
    <property type="project" value="InterPro"/>
</dbReference>
<evidence type="ECO:0000256" key="1">
    <source>
        <dbReference type="ARBA" id="ARBA00010617"/>
    </source>
</evidence>
<evidence type="ECO:0000256" key="2">
    <source>
        <dbReference type="ARBA" id="ARBA00022617"/>
    </source>
</evidence>
<dbReference type="PRINTS" id="PR00463">
    <property type="entry name" value="EP450I"/>
</dbReference>
<dbReference type="eggNOG" id="COG2124">
    <property type="taxonomic scope" value="Bacteria"/>
</dbReference>
<dbReference type="AlphaFoldDB" id="A6GGG2"/>
<evidence type="ECO:0000313" key="8">
    <source>
        <dbReference type="EMBL" id="EDM75038.1"/>
    </source>
</evidence>
<protein>
    <submittedName>
        <fullName evidence="8">Cytochrome P450-related protein</fullName>
    </submittedName>
</protein>
<comment type="similarity">
    <text evidence="1">Belongs to the cytochrome P450 family.</text>
</comment>
<evidence type="ECO:0000256" key="3">
    <source>
        <dbReference type="ARBA" id="ARBA00022723"/>
    </source>
</evidence>
<keyword evidence="3 7" id="KW-0479">Metal-binding</keyword>
<dbReference type="EMBL" id="ABCS01000106">
    <property type="protein sequence ID" value="EDM75038.1"/>
    <property type="molecule type" value="Genomic_DNA"/>
</dbReference>